<gene>
    <name evidence="2" type="ORF">GGQ86_001458</name>
    <name evidence="1" type="ORF">XFLAVUS301_09450</name>
</gene>
<evidence type="ECO:0000313" key="2">
    <source>
        <dbReference type="EMBL" id="MDR6332994.1"/>
    </source>
</evidence>
<accession>A0A9W6FIK5</accession>
<dbReference type="SUPFAM" id="SSF54427">
    <property type="entry name" value="NTF2-like"/>
    <property type="match status" value="1"/>
</dbReference>
<dbReference type="EMBL" id="BSDO01000001">
    <property type="protein sequence ID" value="GLI21271.1"/>
    <property type="molecule type" value="Genomic_DNA"/>
</dbReference>
<dbReference type="GO" id="GO:0030638">
    <property type="term" value="P:polyketide metabolic process"/>
    <property type="evidence" value="ECO:0007669"/>
    <property type="project" value="InterPro"/>
</dbReference>
<dbReference type="InterPro" id="IPR009959">
    <property type="entry name" value="Cyclase_SnoaL-like"/>
</dbReference>
<dbReference type="GeneID" id="95761739"/>
<dbReference type="RefSeq" id="WP_281805761.1">
    <property type="nucleotide sequence ID" value="NZ_BSDO01000001.1"/>
</dbReference>
<dbReference type="Proteomes" id="UP001245370">
    <property type="component" value="Unassembled WGS sequence"/>
</dbReference>
<organism evidence="1 3">
    <name type="scientific">Xanthobacter flavus</name>
    <dbReference type="NCBI Taxonomy" id="281"/>
    <lineage>
        <taxon>Bacteria</taxon>
        <taxon>Pseudomonadati</taxon>
        <taxon>Pseudomonadota</taxon>
        <taxon>Alphaproteobacteria</taxon>
        <taxon>Hyphomicrobiales</taxon>
        <taxon>Xanthobacteraceae</taxon>
        <taxon>Xanthobacter</taxon>
    </lineage>
</organism>
<comment type="caution">
    <text evidence="1">The sequence shown here is derived from an EMBL/GenBank/DDBJ whole genome shotgun (WGS) entry which is preliminary data.</text>
</comment>
<dbReference type="Gene3D" id="3.10.450.50">
    <property type="match status" value="1"/>
</dbReference>
<reference evidence="2 4" key="2">
    <citation type="submission" date="2023-07" db="EMBL/GenBank/DDBJ databases">
        <title>Genomic Encyclopedia of Type Strains, Phase IV (KMG-IV): sequencing the most valuable type-strain genomes for metagenomic binning, comparative biology and taxonomic classification.</title>
        <authorList>
            <person name="Goeker M."/>
        </authorList>
    </citation>
    <scope>NUCLEOTIDE SEQUENCE [LARGE SCALE GENOMIC DNA]</scope>
    <source>
        <strain evidence="2 4">DSM 338</strain>
    </source>
</reference>
<protein>
    <submittedName>
        <fullName evidence="2">Ester cyclase</fullName>
    </submittedName>
</protein>
<dbReference type="EMBL" id="JAVDPY010000002">
    <property type="protein sequence ID" value="MDR6332994.1"/>
    <property type="molecule type" value="Genomic_DNA"/>
</dbReference>
<dbReference type="AlphaFoldDB" id="A0A9W6FIK5"/>
<dbReference type="Pfam" id="PF07366">
    <property type="entry name" value="SnoaL"/>
    <property type="match status" value="1"/>
</dbReference>
<evidence type="ECO:0000313" key="1">
    <source>
        <dbReference type="EMBL" id="GLI21271.1"/>
    </source>
</evidence>
<evidence type="ECO:0000313" key="4">
    <source>
        <dbReference type="Proteomes" id="UP001245370"/>
    </source>
</evidence>
<proteinExistence type="predicted"/>
<evidence type="ECO:0000313" key="3">
    <source>
        <dbReference type="Proteomes" id="UP001144397"/>
    </source>
</evidence>
<dbReference type="Proteomes" id="UP001144397">
    <property type="component" value="Unassembled WGS sequence"/>
</dbReference>
<reference evidence="1" key="1">
    <citation type="submission" date="2022-12" db="EMBL/GenBank/DDBJ databases">
        <title>Reference genome sequencing for broad-spectrum identification of bacterial and archaeal isolates by mass spectrometry.</title>
        <authorList>
            <person name="Sekiguchi Y."/>
            <person name="Tourlousse D.M."/>
        </authorList>
    </citation>
    <scope>NUCLEOTIDE SEQUENCE</scope>
    <source>
        <strain evidence="1">301</strain>
    </source>
</reference>
<keyword evidence="4" id="KW-1185">Reference proteome</keyword>
<name>A0A9W6FIK5_XANFL</name>
<dbReference type="InterPro" id="IPR032710">
    <property type="entry name" value="NTF2-like_dom_sf"/>
</dbReference>
<sequence length="126" mass="14727">MSPDDVRAFANRLMDEVWRPFDHTALPRFYHPDVVGHHRAQTLALADIANRLQWDVQNFGNPAYDIRDIVAEADRFAIRFLYSCTMIGTGEVFATEVIYFYHLRDGRIAEFWLLSGIDFDYKQRPA</sequence>